<evidence type="ECO:0000259" key="2">
    <source>
        <dbReference type="Pfam" id="PF07583"/>
    </source>
</evidence>
<dbReference type="AlphaFoldDB" id="A0A382J016"/>
<dbReference type="GO" id="GO:0020037">
    <property type="term" value="F:heme binding"/>
    <property type="evidence" value="ECO:0007669"/>
    <property type="project" value="InterPro"/>
</dbReference>
<feature type="non-terminal residue" evidence="4">
    <location>
        <position position="256"/>
    </location>
</feature>
<protein>
    <recommendedName>
        <fullName evidence="5">Cytochrome c domain-containing protein</fullName>
    </recommendedName>
</protein>
<evidence type="ECO:0008006" key="5">
    <source>
        <dbReference type="Google" id="ProtNLM"/>
    </source>
</evidence>
<dbReference type="InterPro" id="IPR011429">
    <property type="entry name" value="Cyt_c_Planctomycete-type"/>
</dbReference>
<dbReference type="GO" id="GO:0009055">
    <property type="term" value="F:electron transfer activity"/>
    <property type="evidence" value="ECO:0007669"/>
    <property type="project" value="InterPro"/>
</dbReference>
<dbReference type="PANTHER" id="PTHR35889:SF3">
    <property type="entry name" value="F-BOX DOMAIN-CONTAINING PROTEIN"/>
    <property type="match status" value="1"/>
</dbReference>
<dbReference type="Pfam" id="PF07635">
    <property type="entry name" value="PSCyt1"/>
    <property type="match status" value="1"/>
</dbReference>
<evidence type="ECO:0000256" key="1">
    <source>
        <dbReference type="SAM" id="Phobius"/>
    </source>
</evidence>
<dbReference type="InterPro" id="IPR011444">
    <property type="entry name" value="DUF1549"/>
</dbReference>
<keyword evidence="1" id="KW-1133">Transmembrane helix</keyword>
<dbReference type="PANTHER" id="PTHR35889">
    <property type="entry name" value="CYCLOINULO-OLIGOSACCHARIDE FRUCTANOTRANSFERASE-RELATED"/>
    <property type="match status" value="1"/>
</dbReference>
<organism evidence="4">
    <name type="scientific">marine metagenome</name>
    <dbReference type="NCBI Taxonomy" id="408172"/>
    <lineage>
        <taxon>unclassified sequences</taxon>
        <taxon>metagenomes</taxon>
        <taxon>ecological metagenomes</taxon>
    </lineage>
</organism>
<keyword evidence="1" id="KW-0472">Membrane</keyword>
<evidence type="ECO:0000313" key="4">
    <source>
        <dbReference type="EMBL" id="SVC04747.1"/>
    </source>
</evidence>
<reference evidence="4" key="1">
    <citation type="submission" date="2018-05" db="EMBL/GenBank/DDBJ databases">
        <authorList>
            <person name="Lanie J.A."/>
            <person name="Ng W.-L."/>
            <person name="Kazmierczak K.M."/>
            <person name="Andrzejewski T.M."/>
            <person name="Davidsen T.M."/>
            <person name="Wayne K.J."/>
            <person name="Tettelin H."/>
            <person name="Glass J.I."/>
            <person name="Rusch D."/>
            <person name="Podicherti R."/>
            <person name="Tsui H.-C.T."/>
            <person name="Winkler M.E."/>
        </authorList>
    </citation>
    <scope>NUCLEOTIDE SEQUENCE</scope>
</reference>
<proteinExistence type="predicted"/>
<feature type="transmembrane region" description="Helical" evidence="1">
    <location>
        <begin position="46"/>
        <end position="69"/>
    </location>
</feature>
<sequence length="256" mass="29151">MWVFSQTQENNLIKLWALCVKELSDVGSPIRLSTICLKIMEKSRSIMLGILRVAFLLCWLAPLVSIALAKVDFEKDIKPILKNKCSRCHSGHEAKGKFSINTRATLLEAAKSGHSAKSLLYQLISSRDPDERMPSKGEPLTLKQIALIKAWIDEGIDWPKGYNFAEWRKAPLAPRVVNLPPVKNGLKNPIDRFLQSYFDKKDVKQRKLVDDRTFLRRAYLDLIGLPPTPEQYRSFAVDKNLAKYEKVVDSLLANDE</sequence>
<dbReference type="SUPFAM" id="SSF46626">
    <property type="entry name" value="Cytochrome c"/>
    <property type="match status" value="1"/>
</dbReference>
<accession>A0A382J016</accession>
<evidence type="ECO:0000259" key="3">
    <source>
        <dbReference type="Pfam" id="PF07635"/>
    </source>
</evidence>
<name>A0A382J016_9ZZZZ</name>
<keyword evidence="1" id="KW-0812">Transmembrane</keyword>
<dbReference type="Pfam" id="PF07583">
    <property type="entry name" value="PSCyt2"/>
    <property type="match status" value="1"/>
</dbReference>
<gene>
    <name evidence="4" type="ORF">METZ01_LOCUS257601</name>
</gene>
<feature type="domain" description="Cytochrome C Planctomycete-type" evidence="3">
    <location>
        <begin position="85"/>
        <end position="134"/>
    </location>
</feature>
<dbReference type="EMBL" id="UINC01070528">
    <property type="protein sequence ID" value="SVC04747.1"/>
    <property type="molecule type" value="Genomic_DNA"/>
</dbReference>
<feature type="domain" description="DUF1549" evidence="2">
    <location>
        <begin position="189"/>
        <end position="255"/>
    </location>
</feature>
<dbReference type="InterPro" id="IPR036909">
    <property type="entry name" value="Cyt_c-like_dom_sf"/>
</dbReference>